<keyword evidence="1" id="KW-0732">Signal</keyword>
<keyword evidence="3" id="KW-1185">Reference proteome</keyword>
<name>A0ABP6U3P2_9ACTN</name>
<organism evidence="2 3">
    <name type="scientific">Streptomyces prasinosporus</name>
    <dbReference type="NCBI Taxonomy" id="68256"/>
    <lineage>
        <taxon>Bacteria</taxon>
        <taxon>Bacillati</taxon>
        <taxon>Actinomycetota</taxon>
        <taxon>Actinomycetes</taxon>
        <taxon>Kitasatosporales</taxon>
        <taxon>Streptomycetaceae</taxon>
        <taxon>Streptomyces</taxon>
        <taxon>Streptomyces albogriseolus group</taxon>
    </lineage>
</organism>
<reference evidence="3" key="1">
    <citation type="journal article" date="2019" name="Int. J. Syst. Evol. Microbiol.">
        <title>The Global Catalogue of Microorganisms (GCM) 10K type strain sequencing project: providing services to taxonomists for standard genome sequencing and annotation.</title>
        <authorList>
            <consortium name="The Broad Institute Genomics Platform"/>
            <consortium name="The Broad Institute Genome Sequencing Center for Infectious Disease"/>
            <person name="Wu L."/>
            <person name="Ma J."/>
        </authorList>
    </citation>
    <scope>NUCLEOTIDE SEQUENCE [LARGE SCALE GENOMIC DNA]</scope>
    <source>
        <strain evidence="3">JCM 4816</strain>
    </source>
</reference>
<sequence>MKPWRQQTTRAAWQTTRTAGLCSALAVLLAALTVCLACLAPGNSDADTASLTAVSAAAMPADTSTDQHGSAVAHTADCPSGYVCCRPAVDGVRAVLATPAQPVAMALPRMPDLPRQPDALSLPELTAATDRAPNLHVLQVQRT</sequence>
<feature type="chain" id="PRO_5047004795" description="Secreted protein" evidence="1">
    <location>
        <begin position="47"/>
        <end position="143"/>
    </location>
</feature>
<dbReference type="Proteomes" id="UP001501455">
    <property type="component" value="Unassembled WGS sequence"/>
</dbReference>
<proteinExistence type="predicted"/>
<evidence type="ECO:0000313" key="3">
    <source>
        <dbReference type="Proteomes" id="UP001501455"/>
    </source>
</evidence>
<dbReference type="EMBL" id="BAAAXF010000057">
    <property type="protein sequence ID" value="GAA3500921.1"/>
    <property type="molecule type" value="Genomic_DNA"/>
</dbReference>
<evidence type="ECO:0000256" key="1">
    <source>
        <dbReference type="SAM" id="SignalP"/>
    </source>
</evidence>
<feature type="signal peptide" evidence="1">
    <location>
        <begin position="1"/>
        <end position="46"/>
    </location>
</feature>
<protein>
    <recommendedName>
        <fullName evidence="4">Secreted protein</fullName>
    </recommendedName>
</protein>
<evidence type="ECO:0000313" key="2">
    <source>
        <dbReference type="EMBL" id="GAA3500921.1"/>
    </source>
</evidence>
<accession>A0ABP6U3P2</accession>
<gene>
    <name evidence="2" type="ORF">GCM10019016_080280</name>
</gene>
<comment type="caution">
    <text evidence="2">The sequence shown here is derived from an EMBL/GenBank/DDBJ whole genome shotgun (WGS) entry which is preliminary data.</text>
</comment>
<evidence type="ECO:0008006" key="4">
    <source>
        <dbReference type="Google" id="ProtNLM"/>
    </source>
</evidence>